<dbReference type="PANTHER" id="PTHR10819">
    <property type="entry name" value="PHOSPHOTRIESTERASE-RELATED"/>
    <property type="match status" value="1"/>
</dbReference>
<evidence type="ECO:0000256" key="4">
    <source>
        <dbReference type="PROSITE-ProRule" id="PRU00679"/>
    </source>
</evidence>
<dbReference type="InterPro" id="IPR032466">
    <property type="entry name" value="Metal_Hydrolase"/>
</dbReference>
<sequence>MPIHTVLGPIDPAELGPTSMHEHLLSDLRLWSRPSAEQPPPGVPIGPELLGYLRWNALSIPENLVLHDPDVAARELADARAAGASAVVELTLEGMGRRLAELPEISRRSGVHICVGGGFYVEQTHPGRVRAADVDGVTELLLDELRHGIGGTGIRPALLGEIGTSWPVTDGEWKVLRAAGRAGAETGATVYVHLSFRGKPAIPVLAALLEEGMDPSRVIIGHLDEYFDPGYHREVAQAGAMLAYDTFGSDFLYGDPAQRNPTDAERFEMVAWLLSEGFADRLVIGADVWAQANLKHNGGFGYDHLFRRIAPGITRLAGGDTKVVEQILIENPRRLLNRP</sequence>
<dbReference type="Gene3D" id="3.20.20.140">
    <property type="entry name" value="Metal-dependent hydrolases"/>
    <property type="match status" value="1"/>
</dbReference>
<name>A0A5M3X6R3_9ACTN</name>
<evidence type="ECO:0000313" key="6">
    <source>
        <dbReference type="Proteomes" id="UP000377595"/>
    </source>
</evidence>
<dbReference type="SUPFAM" id="SSF51556">
    <property type="entry name" value="Metallo-dependent hydrolases"/>
    <property type="match status" value="1"/>
</dbReference>
<accession>A0A5M3X6R3</accession>
<dbReference type="PANTHER" id="PTHR10819:SF3">
    <property type="entry name" value="PHOSPHOTRIESTERASE-RELATED PROTEIN"/>
    <property type="match status" value="1"/>
</dbReference>
<organism evidence="5 6">
    <name type="scientific">Acrocarpospora pleiomorpha</name>
    <dbReference type="NCBI Taxonomy" id="90975"/>
    <lineage>
        <taxon>Bacteria</taxon>
        <taxon>Bacillati</taxon>
        <taxon>Actinomycetota</taxon>
        <taxon>Actinomycetes</taxon>
        <taxon>Streptosporangiales</taxon>
        <taxon>Streptosporangiaceae</taxon>
        <taxon>Acrocarpospora</taxon>
    </lineage>
</organism>
<dbReference type="AlphaFoldDB" id="A0A5M3X6R3"/>
<dbReference type="Proteomes" id="UP000377595">
    <property type="component" value="Unassembled WGS sequence"/>
</dbReference>
<feature type="binding site" evidence="3">
    <location>
        <position position="23"/>
    </location>
    <ligand>
        <name>a divalent metal cation</name>
        <dbReference type="ChEBI" id="CHEBI:60240"/>
        <label>1</label>
    </ligand>
</feature>
<dbReference type="GO" id="GO:0016787">
    <property type="term" value="F:hydrolase activity"/>
    <property type="evidence" value="ECO:0007669"/>
    <property type="project" value="UniProtKB-KW"/>
</dbReference>
<dbReference type="InterPro" id="IPR001559">
    <property type="entry name" value="Phosphotriesterase"/>
</dbReference>
<dbReference type="EMBL" id="BLAF01000004">
    <property type="protein sequence ID" value="GES17385.1"/>
    <property type="molecule type" value="Genomic_DNA"/>
</dbReference>
<reference evidence="5 6" key="1">
    <citation type="submission" date="2019-10" db="EMBL/GenBank/DDBJ databases">
        <title>Whole genome shotgun sequence of Acrocarpospora pleiomorpha NBRC 16267.</title>
        <authorList>
            <person name="Ichikawa N."/>
            <person name="Kimura A."/>
            <person name="Kitahashi Y."/>
            <person name="Komaki H."/>
            <person name="Oguchi A."/>
        </authorList>
    </citation>
    <scope>NUCLEOTIDE SEQUENCE [LARGE SCALE GENOMIC DNA]</scope>
    <source>
        <strain evidence="5 6">NBRC 16267</strain>
    </source>
</reference>
<dbReference type="RefSeq" id="WP_155342566.1">
    <property type="nucleotide sequence ID" value="NZ_BAAAHM010000001.1"/>
</dbReference>
<gene>
    <name evidence="5" type="ORF">Aple_002800</name>
</gene>
<keyword evidence="1 3" id="KW-0479">Metal-binding</keyword>
<comment type="caution">
    <text evidence="5">The sequence shown here is derived from an EMBL/GenBank/DDBJ whole genome shotgun (WGS) entry which is preliminary data.</text>
</comment>
<comment type="similarity">
    <text evidence="4">Belongs to the metallo-dependent hydrolases superfamily. Phosphotriesterase family.</text>
</comment>
<feature type="binding site" evidence="3">
    <location>
        <position position="222"/>
    </location>
    <ligand>
        <name>a divalent metal cation</name>
        <dbReference type="ChEBI" id="CHEBI:60240"/>
        <label>2</label>
    </ligand>
</feature>
<dbReference type="PROSITE" id="PS51347">
    <property type="entry name" value="PHOSPHOTRIESTERASE_2"/>
    <property type="match status" value="1"/>
</dbReference>
<dbReference type="Pfam" id="PF02126">
    <property type="entry name" value="PTE"/>
    <property type="match status" value="1"/>
</dbReference>
<comment type="cofactor">
    <cofactor evidence="3">
        <name>a divalent metal cation</name>
        <dbReference type="ChEBI" id="CHEBI:60240"/>
    </cofactor>
    <text evidence="3">Binds 2 divalent metal cations per subunit.</text>
</comment>
<dbReference type="GO" id="GO:0008270">
    <property type="term" value="F:zinc ion binding"/>
    <property type="evidence" value="ECO:0007669"/>
    <property type="project" value="InterPro"/>
</dbReference>
<feature type="binding site" evidence="3">
    <location>
        <position position="161"/>
    </location>
    <ligand>
        <name>a divalent metal cation</name>
        <dbReference type="ChEBI" id="CHEBI:60240"/>
        <label>2</label>
    </ligand>
</feature>
<comment type="caution">
    <text evidence="4">Lacks conserved residue(s) required for the propagation of feature annotation.</text>
</comment>
<feature type="binding site" evidence="3">
    <location>
        <position position="287"/>
    </location>
    <ligand>
        <name>a divalent metal cation</name>
        <dbReference type="ChEBI" id="CHEBI:60240"/>
        <label>1</label>
    </ligand>
</feature>
<protein>
    <submittedName>
        <fullName evidence="5">Aryldialkylphosphatase</fullName>
    </submittedName>
</protein>
<evidence type="ECO:0000313" key="5">
    <source>
        <dbReference type="EMBL" id="GES17385.1"/>
    </source>
</evidence>
<keyword evidence="2" id="KW-0378">Hydrolase</keyword>
<evidence type="ECO:0000256" key="1">
    <source>
        <dbReference type="ARBA" id="ARBA00022723"/>
    </source>
</evidence>
<dbReference type="OrthoDB" id="9795018at2"/>
<evidence type="ECO:0000256" key="2">
    <source>
        <dbReference type="ARBA" id="ARBA00022801"/>
    </source>
</evidence>
<feature type="binding site" evidence="3">
    <location>
        <position position="21"/>
    </location>
    <ligand>
        <name>a divalent metal cation</name>
        <dbReference type="ChEBI" id="CHEBI:60240"/>
        <label>1</label>
    </ligand>
</feature>
<evidence type="ECO:0000256" key="3">
    <source>
        <dbReference type="PIRSR" id="PIRSR601559-52"/>
    </source>
</evidence>
<proteinExistence type="inferred from homology"/>
<keyword evidence="6" id="KW-1185">Reference proteome</keyword>
<feature type="binding site" evidence="3">
    <location>
        <position position="161"/>
    </location>
    <ligand>
        <name>a divalent metal cation</name>
        <dbReference type="ChEBI" id="CHEBI:60240"/>
        <label>1</label>
    </ligand>
</feature>
<feature type="binding site" evidence="3">
    <location>
        <position position="193"/>
    </location>
    <ligand>
        <name>a divalent metal cation</name>
        <dbReference type="ChEBI" id="CHEBI:60240"/>
        <label>2</label>
    </ligand>
</feature>